<name>A0A1H3T4M7_9MICO</name>
<feature type="region of interest" description="Disordered" evidence="1">
    <location>
        <begin position="140"/>
        <end position="163"/>
    </location>
</feature>
<reference evidence="2 3" key="1">
    <citation type="submission" date="2016-10" db="EMBL/GenBank/DDBJ databases">
        <authorList>
            <person name="de Groot N.N."/>
        </authorList>
    </citation>
    <scope>NUCLEOTIDE SEQUENCE [LARGE SCALE GENOMIC DNA]</scope>
    <source>
        <strain evidence="2 3">CGMCC 4.3491</strain>
    </source>
</reference>
<proteinExistence type="predicted"/>
<dbReference type="AlphaFoldDB" id="A0A1H3T4M7"/>
<evidence type="ECO:0000313" key="2">
    <source>
        <dbReference type="EMBL" id="SDZ45303.1"/>
    </source>
</evidence>
<feature type="region of interest" description="Disordered" evidence="1">
    <location>
        <begin position="20"/>
        <end position="46"/>
    </location>
</feature>
<dbReference type="Proteomes" id="UP000198891">
    <property type="component" value="Unassembled WGS sequence"/>
</dbReference>
<accession>A0A1H3T4M7</accession>
<dbReference type="EMBL" id="FNPZ01000004">
    <property type="protein sequence ID" value="SDZ45303.1"/>
    <property type="molecule type" value="Genomic_DNA"/>
</dbReference>
<sequence length="241" mass="27698">MRPIHNDSNYHGCWFRSDRPKRSGSTQHCHRTADQASGRDEWTHPSPSRLPWPLSDGCTCWAPSQHTPHRGLRMGRRQSRWITIRTSSCARARTGRWPDHGSAYLGVFTSRPDSRPLSTHRGSCQSWGAWLCPRRQARRRRPPGACSRPLSGIGRRPRRTNRSGRVEMRRLQRLCPRRGPRPACRCECVERAAGGSRHPVIRPVRGAVEERPRQLPWTESLGRVRSRIAANEARMLLYVLL</sequence>
<keyword evidence="3" id="KW-1185">Reference proteome</keyword>
<organism evidence="2 3">
    <name type="scientific">Herbiconiux ginsengi</name>
    <dbReference type="NCBI Taxonomy" id="381665"/>
    <lineage>
        <taxon>Bacteria</taxon>
        <taxon>Bacillati</taxon>
        <taxon>Actinomycetota</taxon>
        <taxon>Actinomycetes</taxon>
        <taxon>Micrococcales</taxon>
        <taxon>Microbacteriaceae</taxon>
        <taxon>Herbiconiux</taxon>
    </lineage>
</organism>
<feature type="compositionally biased region" description="Basic and acidic residues" evidence="1">
    <location>
        <begin position="31"/>
        <end position="43"/>
    </location>
</feature>
<gene>
    <name evidence="2" type="ORF">SAMN05216554_3995</name>
</gene>
<evidence type="ECO:0000256" key="1">
    <source>
        <dbReference type="SAM" id="MobiDB-lite"/>
    </source>
</evidence>
<evidence type="ECO:0000313" key="3">
    <source>
        <dbReference type="Proteomes" id="UP000198891"/>
    </source>
</evidence>
<protein>
    <submittedName>
        <fullName evidence="2">Uncharacterized protein</fullName>
    </submittedName>
</protein>